<accession>A0ABQ9HHC0</accession>
<dbReference type="InterPro" id="IPR009057">
    <property type="entry name" value="Homeodomain-like_sf"/>
</dbReference>
<comment type="subcellular location">
    <subcellularLocation>
        <location evidence="1">Nucleus</location>
    </subcellularLocation>
</comment>
<organism evidence="2 3">
    <name type="scientific">Dryococelus australis</name>
    <dbReference type="NCBI Taxonomy" id="614101"/>
    <lineage>
        <taxon>Eukaryota</taxon>
        <taxon>Metazoa</taxon>
        <taxon>Ecdysozoa</taxon>
        <taxon>Arthropoda</taxon>
        <taxon>Hexapoda</taxon>
        <taxon>Insecta</taxon>
        <taxon>Pterygota</taxon>
        <taxon>Neoptera</taxon>
        <taxon>Polyneoptera</taxon>
        <taxon>Phasmatodea</taxon>
        <taxon>Verophasmatodea</taxon>
        <taxon>Anareolatae</taxon>
        <taxon>Phasmatidae</taxon>
        <taxon>Eurycanthinae</taxon>
        <taxon>Dryococelus</taxon>
    </lineage>
</organism>
<evidence type="ECO:0008006" key="4">
    <source>
        <dbReference type="Google" id="ProtNLM"/>
    </source>
</evidence>
<proteinExistence type="predicted"/>
<name>A0ABQ9HHC0_9NEOP</name>
<reference evidence="2 3" key="1">
    <citation type="submission" date="2023-02" db="EMBL/GenBank/DDBJ databases">
        <title>LHISI_Scaffold_Assembly.</title>
        <authorList>
            <person name="Stuart O.P."/>
            <person name="Cleave R."/>
            <person name="Magrath M.J.L."/>
            <person name="Mikheyev A.S."/>
        </authorList>
    </citation>
    <scope>NUCLEOTIDE SEQUENCE [LARGE SCALE GENOMIC DNA]</scope>
    <source>
        <strain evidence="2">Daus_M_001</strain>
        <tissue evidence="2">Leg muscle</tissue>
    </source>
</reference>
<comment type="caution">
    <text evidence="2">The sequence shown here is derived from an EMBL/GenBank/DDBJ whole genome shotgun (WGS) entry which is preliminary data.</text>
</comment>
<dbReference type="EMBL" id="JARBHB010000005">
    <property type="protein sequence ID" value="KAJ8883629.1"/>
    <property type="molecule type" value="Genomic_DNA"/>
</dbReference>
<dbReference type="PANTHER" id="PTHR47326">
    <property type="entry name" value="TRANSPOSABLE ELEMENT TC3 TRANSPOSASE-LIKE PROTEIN"/>
    <property type="match status" value="1"/>
</dbReference>
<keyword evidence="3" id="KW-1185">Reference proteome</keyword>
<sequence>MPVYSHCEQVDMVFMYSRANGVGRLAKQLYEEAFTNRAQPHHQTFSASFCQLAETGTLKANTVDRGRSRRLRTPLPEERILEHIHHDPSVSTRHVAATLPVHHRTVWRVLHQHLLYPYHYQRMHALAQGCGSCTF</sequence>
<evidence type="ECO:0000256" key="1">
    <source>
        <dbReference type="ARBA" id="ARBA00004123"/>
    </source>
</evidence>
<evidence type="ECO:0000313" key="3">
    <source>
        <dbReference type="Proteomes" id="UP001159363"/>
    </source>
</evidence>
<protein>
    <recommendedName>
        <fullName evidence="4">DUF4817 domain-containing protein</fullName>
    </recommendedName>
</protein>
<evidence type="ECO:0000313" key="2">
    <source>
        <dbReference type="EMBL" id="KAJ8883629.1"/>
    </source>
</evidence>
<dbReference type="Proteomes" id="UP001159363">
    <property type="component" value="Chromosome 4"/>
</dbReference>
<dbReference type="SUPFAM" id="SSF46689">
    <property type="entry name" value="Homeodomain-like"/>
    <property type="match status" value="1"/>
</dbReference>
<gene>
    <name evidence="2" type="ORF">PR048_015482</name>
</gene>
<dbReference type="PANTHER" id="PTHR47326:SF1">
    <property type="entry name" value="HTH PSQ-TYPE DOMAIN-CONTAINING PROTEIN"/>
    <property type="match status" value="1"/>
</dbReference>